<evidence type="ECO:0000259" key="1">
    <source>
        <dbReference type="Pfam" id="PF18050"/>
    </source>
</evidence>
<dbReference type="Proteomes" id="UP000093044">
    <property type="component" value="Chromosome"/>
</dbReference>
<dbReference type="SUPFAM" id="SSF50891">
    <property type="entry name" value="Cyclophilin-like"/>
    <property type="match status" value="1"/>
</dbReference>
<name>A0A1B2I981_9BACT</name>
<gene>
    <name evidence="2" type="ORF">BED41_01360</name>
</gene>
<dbReference type="AlphaFoldDB" id="A0A1B2I981"/>
<proteinExistence type="predicted"/>
<dbReference type="STRING" id="1197717.BED41_01360"/>
<evidence type="ECO:0000313" key="2">
    <source>
        <dbReference type="EMBL" id="ANZ46511.1"/>
    </source>
</evidence>
<accession>A0A1B2I981</accession>
<dbReference type="InterPro" id="IPR029000">
    <property type="entry name" value="Cyclophilin-like_dom_sf"/>
</dbReference>
<protein>
    <recommendedName>
        <fullName evidence="1">Cyclophilin-like domain-containing protein</fullName>
    </recommendedName>
</protein>
<feature type="domain" description="Cyclophilin-like" evidence="1">
    <location>
        <begin position="4"/>
        <end position="105"/>
    </location>
</feature>
<evidence type="ECO:0000313" key="3">
    <source>
        <dbReference type="Proteomes" id="UP000093044"/>
    </source>
</evidence>
<organism evidence="2 3">
    <name type="scientific">Cloacibacillus porcorum</name>
    <dbReference type="NCBI Taxonomy" id="1197717"/>
    <lineage>
        <taxon>Bacteria</taxon>
        <taxon>Thermotogati</taxon>
        <taxon>Synergistota</taxon>
        <taxon>Synergistia</taxon>
        <taxon>Synergistales</taxon>
        <taxon>Synergistaceae</taxon>
        <taxon>Cloacibacillus</taxon>
    </lineage>
</organism>
<dbReference type="KEGG" id="cpor:BED41_01360"/>
<dbReference type="Gene3D" id="2.40.100.20">
    <property type="match status" value="1"/>
</dbReference>
<reference evidence="2" key="1">
    <citation type="submission" date="2016-08" db="EMBL/GenBank/DDBJ databases">
        <title>Complete genome of Cloacibacillus porcorum.</title>
        <authorList>
            <person name="Looft T."/>
            <person name="Bayles D.O."/>
            <person name="Alt D.P."/>
        </authorList>
    </citation>
    <scope>NUCLEOTIDE SEQUENCE [LARGE SCALE GENOMIC DNA]</scope>
    <source>
        <strain evidence="2">CL-84</strain>
    </source>
</reference>
<dbReference type="EMBL" id="CP016757">
    <property type="protein sequence ID" value="ANZ46511.1"/>
    <property type="molecule type" value="Genomic_DNA"/>
</dbReference>
<keyword evidence="3" id="KW-1185">Reference proteome</keyword>
<dbReference type="Pfam" id="PF18050">
    <property type="entry name" value="Cyclophil_like2"/>
    <property type="match status" value="1"/>
</dbReference>
<dbReference type="InterPro" id="IPR041183">
    <property type="entry name" value="Cyclophilin-like"/>
</dbReference>
<sequence length="113" mass="12279">MRLIFAGREAIVELYDNAAAASLVKMLPLTLDFEDYGGKERIAYPPEKLSAEGMPDSYAPKAGEMTVYAPWGNIAIFYKDHHSSGGLVPVGRFVSGAEAITVMGEGVRVEEIR</sequence>